<dbReference type="RefSeq" id="WP_407031756.1">
    <property type="nucleotide sequence ID" value="NZ_JAQGEF010000012.1"/>
</dbReference>
<evidence type="ECO:0000256" key="1">
    <source>
        <dbReference type="ARBA" id="ARBA00001917"/>
    </source>
</evidence>
<evidence type="ECO:0000256" key="7">
    <source>
        <dbReference type="ARBA" id="ARBA00023027"/>
    </source>
</evidence>
<dbReference type="EMBL" id="JAQGEF010000012">
    <property type="protein sequence ID" value="MDA3615430.1"/>
    <property type="molecule type" value="Genomic_DNA"/>
</dbReference>
<dbReference type="InterPro" id="IPR026021">
    <property type="entry name" value="YdjA-like"/>
</dbReference>
<comment type="similarity">
    <text evidence="2 8">Belongs to the nitroreductase family.</text>
</comment>
<dbReference type="Gene3D" id="3.40.109.10">
    <property type="entry name" value="NADH Oxidase"/>
    <property type="match status" value="1"/>
</dbReference>
<proteinExistence type="inferred from homology"/>
<reference evidence="10 11" key="1">
    <citation type="submission" date="2022-12" db="EMBL/GenBank/DDBJ databases">
        <title>Chitinophagaceae gen. sp. nov., a new member of the family Chitinophagaceae, isolated from soil in a chemical factory.</title>
        <authorList>
            <person name="Ke Z."/>
        </authorList>
    </citation>
    <scope>NUCLEOTIDE SEQUENCE [LARGE SCALE GENOMIC DNA]</scope>
    <source>
        <strain evidence="10 11">LY-5</strain>
    </source>
</reference>
<evidence type="ECO:0000256" key="4">
    <source>
        <dbReference type="ARBA" id="ARBA00022643"/>
    </source>
</evidence>
<keyword evidence="3 8" id="KW-0285">Flavoprotein</keyword>
<evidence type="ECO:0000256" key="5">
    <source>
        <dbReference type="ARBA" id="ARBA00022857"/>
    </source>
</evidence>
<evidence type="ECO:0000256" key="3">
    <source>
        <dbReference type="ARBA" id="ARBA00022630"/>
    </source>
</evidence>
<keyword evidence="4 8" id="KW-0288">FMN</keyword>
<evidence type="ECO:0000256" key="6">
    <source>
        <dbReference type="ARBA" id="ARBA00023002"/>
    </source>
</evidence>
<dbReference type="Pfam" id="PF00881">
    <property type="entry name" value="Nitroreductase"/>
    <property type="match status" value="1"/>
</dbReference>
<evidence type="ECO:0000313" key="10">
    <source>
        <dbReference type="EMBL" id="MDA3615430.1"/>
    </source>
</evidence>
<evidence type="ECO:0000256" key="2">
    <source>
        <dbReference type="ARBA" id="ARBA00007118"/>
    </source>
</evidence>
<keyword evidence="11" id="KW-1185">Reference proteome</keyword>
<keyword evidence="5 8" id="KW-0521">NADP</keyword>
<dbReference type="SUPFAM" id="SSF55469">
    <property type="entry name" value="FMN-dependent nitroreductase-like"/>
    <property type="match status" value="1"/>
</dbReference>
<comment type="cofactor">
    <cofactor evidence="1 8">
        <name>FMN</name>
        <dbReference type="ChEBI" id="CHEBI:58210"/>
    </cofactor>
</comment>
<dbReference type="PANTHER" id="PTHR43821">
    <property type="entry name" value="NAD(P)H NITROREDUCTASE YDJA-RELATED"/>
    <property type="match status" value="1"/>
</dbReference>
<evidence type="ECO:0000259" key="9">
    <source>
        <dbReference type="Pfam" id="PF00881"/>
    </source>
</evidence>
<keyword evidence="6 8" id="KW-0560">Oxidoreductase</keyword>
<dbReference type="Proteomes" id="UP001210231">
    <property type="component" value="Unassembled WGS sequence"/>
</dbReference>
<protein>
    <recommendedName>
        <fullName evidence="8">Putative NAD(P)H nitroreductase</fullName>
        <ecNumber evidence="8">1.-.-.-</ecNumber>
    </recommendedName>
</protein>
<evidence type="ECO:0000256" key="8">
    <source>
        <dbReference type="PIRNR" id="PIRNR000232"/>
    </source>
</evidence>
<dbReference type="InterPro" id="IPR029479">
    <property type="entry name" value="Nitroreductase"/>
</dbReference>
<organism evidence="10 11">
    <name type="scientific">Polluticaenibacter yanchengensis</name>
    <dbReference type="NCBI Taxonomy" id="3014562"/>
    <lineage>
        <taxon>Bacteria</taxon>
        <taxon>Pseudomonadati</taxon>
        <taxon>Bacteroidota</taxon>
        <taxon>Chitinophagia</taxon>
        <taxon>Chitinophagales</taxon>
        <taxon>Chitinophagaceae</taxon>
        <taxon>Polluticaenibacter</taxon>
    </lineage>
</organism>
<dbReference type="PIRSF" id="PIRSF000232">
    <property type="entry name" value="YdjA"/>
    <property type="match status" value="1"/>
</dbReference>
<accession>A0ABT4UKS9</accession>
<dbReference type="InterPro" id="IPR052530">
    <property type="entry name" value="NAD(P)H_nitroreductase"/>
</dbReference>
<comment type="caution">
    <text evidence="10">The sequence shown here is derived from an EMBL/GenBank/DDBJ whole genome shotgun (WGS) entry which is preliminary data.</text>
</comment>
<name>A0ABT4UKS9_9BACT</name>
<dbReference type="CDD" id="cd02135">
    <property type="entry name" value="YdjA-like"/>
    <property type="match status" value="1"/>
</dbReference>
<gene>
    <name evidence="10" type="ORF">O3P16_11475</name>
</gene>
<dbReference type="PANTHER" id="PTHR43821:SF1">
    <property type="entry name" value="NAD(P)H NITROREDUCTASE YDJA-RELATED"/>
    <property type="match status" value="1"/>
</dbReference>
<dbReference type="EC" id="1.-.-.-" evidence="8"/>
<evidence type="ECO:0000313" key="11">
    <source>
        <dbReference type="Proteomes" id="UP001210231"/>
    </source>
</evidence>
<feature type="domain" description="Nitroreductase" evidence="9">
    <location>
        <begin position="12"/>
        <end position="171"/>
    </location>
</feature>
<dbReference type="InterPro" id="IPR000415">
    <property type="entry name" value="Nitroreductase-like"/>
</dbReference>
<keyword evidence="7 8" id="KW-0520">NAD</keyword>
<sequence>MEQKLEILKAVIEARRTVKPAMMNGTKIENAVINQLLELATWAPTHGKTEPWHFEIYTGESLKTFCQDHAEMYKATAQAFVEGTYLNLKNMGNNASHLLVSICKRGNLDKIPLLEEIAATSAAIQNILLGAESLGISSFWSTGGMTLKPAMKSYFNLGEEDTVMGLLYLGYSDVKPGGSRNKSISEIANWH</sequence>